<evidence type="ECO:0000256" key="1">
    <source>
        <dbReference type="ARBA" id="ARBA00008668"/>
    </source>
</evidence>
<comment type="similarity">
    <text evidence="1">Belongs to the 'GDSL' lipolytic enzyme family.</text>
</comment>
<dbReference type="InterPro" id="IPR001087">
    <property type="entry name" value="GDSL"/>
</dbReference>
<evidence type="ECO:0000256" key="2">
    <source>
        <dbReference type="ARBA" id="ARBA00022801"/>
    </source>
</evidence>
<proteinExistence type="inferred from homology"/>
<sequence>MACIPSRTVLLSIILYLFAVRACAEKAQALFVFGDSYADTGNRNPFNQSENQPWRRPYGFSWPGFPAGRFSSGKIQTDFWAEILGLPSPIAYELLRSHGCHKDATKISSGVNFAVGGSGIFHSFGFTPVPYQVEQFKKLIAGSREFDPQKLSRSIVLISVVGNDYLSFAKRTNGSIKGLEDLVKPVVSGIVDVVKNLYRSGLRNFAVSNMGAIRCGPGIDRTSFDSIYCHIAVLHGKLLRDGVHRLRSDLEGLSIIIAELSSAFNHVFSNPTHYDFEDVFLPCCVGKEGKGKCAEVDERGRALFEVCDNIKKKFFWDPVHLTERGWYTLMSLYSYGAEIAGEERKLSFIEGASNVMEWVEHLGFVARDISFQSANSEV</sequence>
<keyword evidence="4" id="KW-0732">Signal</keyword>
<dbReference type="GO" id="GO:0016788">
    <property type="term" value="F:hydrolase activity, acting on ester bonds"/>
    <property type="evidence" value="ECO:0007669"/>
    <property type="project" value="InterPro"/>
</dbReference>
<accession>A0A0C9QWL3</accession>
<protein>
    <submittedName>
        <fullName evidence="5">TSA: Wollemia nobilis Ref_Wollemi_Transcript_3968_1463 transcribed RNA sequence</fullName>
    </submittedName>
</protein>
<dbReference type="GO" id="GO:0006629">
    <property type="term" value="P:lipid metabolic process"/>
    <property type="evidence" value="ECO:0007669"/>
    <property type="project" value="UniProtKB-KW"/>
</dbReference>
<keyword evidence="3" id="KW-0443">Lipid metabolism</keyword>
<evidence type="ECO:0000256" key="3">
    <source>
        <dbReference type="ARBA" id="ARBA00023098"/>
    </source>
</evidence>
<name>A0A0C9QWL3_9CONI</name>
<evidence type="ECO:0000313" key="5">
    <source>
        <dbReference type="EMBL" id="JAG89105.1"/>
    </source>
</evidence>
<dbReference type="EMBL" id="GCHU01003938">
    <property type="protein sequence ID" value="JAG89105.1"/>
    <property type="molecule type" value="Transcribed_RNA"/>
</dbReference>
<feature type="chain" id="PRO_5002201470" evidence="4">
    <location>
        <begin position="25"/>
        <end position="378"/>
    </location>
</feature>
<dbReference type="PANTHER" id="PTHR46020:SF4">
    <property type="entry name" value="OS04G0650200 PROTEIN"/>
    <property type="match status" value="1"/>
</dbReference>
<evidence type="ECO:0000256" key="4">
    <source>
        <dbReference type="SAM" id="SignalP"/>
    </source>
</evidence>
<feature type="signal peptide" evidence="4">
    <location>
        <begin position="1"/>
        <end position="24"/>
    </location>
</feature>
<dbReference type="AlphaFoldDB" id="A0A0C9QWL3"/>
<keyword evidence="2" id="KW-0378">Hydrolase</keyword>
<dbReference type="Pfam" id="PF00657">
    <property type="entry name" value="Lipase_GDSL"/>
    <property type="match status" value="1"/>
</dbReference>
<reference evidence="5" key="1">
    <citation type="submission" date="2015-02" db="EMBL/GenBank/DDBJ databases">
        <title>A transcriptome of Wollemia nobilis - a relic of Gondwana.</title>
        <authorList>
            <person name="Chia J.Y."/>
            <person name="Leong Y.S."/>
            <person name="Abdul Karim S."/>
            <person name="Wan Azmi N."/>
            <person name="Hercus R."/>
            <person name="Croft L."/>
        </authorList>
    </citation>
    <scope>NUCLEOTIDE SEQUENCE</scope>
    <source>
        <strain evidence="5">MaeBrown</strain>
        <tissue evidence="5">Leaf</tissue>
    </source>
</reference>
<organism evidence="5">
    <name type="scientific">Wollemia nobilis</name>
    <dbReference type="NCBI Taxonomy" id="56998"/>
    <lineage>
        <taxon>Eukaryota</taxon>
        <taxon>Viridiplantae</taxon>
        <taxon>Streptophyta</taxon>
        <taxon>Embryophyta</taxon>
        <taxon>Tracheophyta</taxon>
        <taxon>Spermatophyta</taxon>
        <taxon>Pinopsida</taxon>
        <taxon>Pinidae</taxon>
        <taxon>Conifers II</taxon>
        <taxon>Araucariales</taxon>
        <taxon>Araucariaceae</taxon>
        <taxon>Wollemia</taxon>
    </lineage>
</organism>
<dbReference type="PANTHER" id="PTHR46020">
    <property type="entry name" value="OSJNBB0059K02.9 PROTEIN"/>
    <property type="match status" value="1"/>
</dbReference>
<dbReference type="Gene3D" id="3.40.50.1110">
    <property type="entry name" value="SGNH hydrolase"/>
    <property type="match status" value="1"/>
</dbReference>
<dbReference type="InterPro" id="IPR036514">
    <property type="entry name" value="SGNH_hydro_sf"/>
</dbReference>